<accession>A0A7X0PLP8</accession>
<dbReference type="EC" id="1.4.99.-" evidence="3"/>
<evidence type="ECO:0000313" key="4">
    <source>
        <dbReference type="Proteomes" id="UP000575083"/>
    </source>
</evidence>
<gene>
    <name evidence="3" type="ORF">HNP48_006842</name>
</gene>
<keyword evidence="1 3" id="KW-0560">Oxidoreductase</keyword>
<dbReference type="GO" id="GO:0016491">
    <property type="term" value="F:oxidoreductase activity"/>
    <property type="evidence" value="ECO:0007669"/>
    <property type="project" value="UniProtKB-KW"/>
</dbReference>
<dbReference type="Gene3D" id="3.50.50.60">
    <property type="entry name" value="FAD/NAD(P)-binding domain"/>
    <property type="match status" value="1"/>
</dbReference>
<dbReference type="Gene3D" id="3.30.9.10">
    <property type="entry name" value="D-Amino Acid Oxidase, subunit A, domain 2"/>
    <property type="match status" value="1"/>
</dbReference>
<reference evidence="3 4" key="1">
    <citation type="submission" date="2020-08" db="EMBL/GenBank/DDBJ databases">
        <title>Functional genomics of gut bacteria from endangered species of beetles.</title>
        <authorList>
            <person name="Carlos-Shanley C."/>
        </authorList>
    </citation>
    <scope>NUCLEOTIDE SEQUENCE [LARGE SCALE GENOMIC DNA]</scope>
    <source>
        <strain evidence="3 4">S00198</strain>
    </source>
</reference>
<dbReference type="InterPro" id="IPR036188">
    <property type="entry name" value="FAD/NAD-bd_sf"/>
</dbReference>
<evidence type="ECO:0000259" key="2">
    <source>
        <dbReference type="Pfam" id="PF01266"/>
    </source>
</evidence>
<organism evidence="3 4">
    <name type="scientific">Acidovorax soli</name>
    <dbReference type="NCBI Taxonomy" id="592050"/>
    <lineage>
        <taxon>Bacteria</taxon>
        <taxon>Pseudomonadati</taxon>
        <taxon>Pseudomonadota</taxon>
        <taxon>Betaproteobacteria</taxon>
        <taxon>Burkholderiales</taxon>
        <taxon>Comamonadaceae</taxon>
        <taxon>Acidovorax</taxon>
    </lineage>
</organism>
<dbReference type="PANTHER" id="PTHR13847">
    <property type="entry name" value="SARCOSINE DEHYDROGENASE-RELATED"/>
    <property type="match status" value="1"/>
</dbReference>
<name>A0A7X0PLP8_9BURK</name>
<sequence length="410" mass="43709">METIVLGAGMVGVSTALALQQRGHAVTLVDRKPPGQETSYGNAGIIQREAVQPYAFPRSIATLARIATGLSNDAHYHWGALLRLAPQLLGYWAASAPARYAPIAQAYSRLIAHCLTEHGGWIEAAGAADLVHRQGWMQLYRSAPVFDAAATQARTTAATHGLACQVLDTAALAAAQPVLQMPLAGAVHWQDPWSVRDPGELVARYARLFVQRGGQLATGDAMALRQEGSGWAVPTSAGPVTAQHAIIALGPWAGALTTRLGYRLPLFSKRGYHRHFAGGPMLTMPALDIERGVMLAPMARGLRLTTGAEFALLDAPATPVQLRRAEQSTRELLPLGQPVEATPWLGARPCTADMLPVLGKAPRHAGLWFNFGHAHQGFTLGPVTGRLVAELVSGEAPFVDPAPYLAQRFL</sequence>
<comment type="caution">
    <text evidence="3">The sequence shown here is derived from an EMBL/GenBank/DDBJ whole genome shotgun (WGS) entry which is preliminary data.</text>
</comment>
<feature type="domain" description="FAD dependent oxidoreductase" evidence="2">
    <location>
        <begin position="4"/>
        <end position="391"/>
    </location>
</feature>
<dbReference type="SUPFAM" id="SSF51905">
    <property type="entry name" value="FAD/NAD(P)-binding domain"/>
    <property type="match status" value="1"/>
</dbReference>
<keyword evidence="4" id="KW-1185">Reference proteome</keyword>
<dbReference type="GO" id="GO:0005737">
    <property type="term" value="C:cytoplasm"/>
    <property type="evidence" value="ECO:0007669"/>
    <property type="project" value="TreeGrafter"/>
</dbReference>
<dbReference type="RefSeq" id="WP_184865816.1">
    <property type="nucleotide sequence ID" value="NZ_JACHLK010000029.1"/>
</dbReference>
<dbReference type="EMBL" id="JACHLK010000029">
    <property type="protein sequence ID" value="MBB6564116.1"/>
    <property type="molecule type" value="Genomic_DNA"/>
</dbReference>
<dbReference type="InterPro" id="IPR006076">
    <property type="entry name" value="FAD-dep_OxRdtase"/>
</dbReference>
<proteinExistence type="predicted"/>
<dbReference type="Pfam" id="PF01266">
    <property type="entry name" value="DAO"/>
    <property type="match status" value="1"/>
</dbReference>
<dbReference type="Proteomes" id="UP000575083">
    <property type="component" value="Unassembled WGS sequence"/>
</dbReference>
<evidence type="ECO:0000313" key="3">
    <source>
        <dbReference type="EMBL" id="MBB6564116.1"/>
    </source>
</evidence>
<dbReference type="AlphaFoldDB" id="A0A7X0PLP8"/>
<dbReference type="PANTHER" id="PTHR13847:SF289">
    <property type="entry name" value="GLYCINE OXIDASE"/>
    <property type="match status" value="1"/>
</dbReference>
<evidence type="ECO:0000256" key="1">
    <source>
        <dbReference type="ARBA" id="ARBA00023002"/>
    </source>
</evidence>
<protein>
    <submittedName>
        <fullName evidence="3">D-amino-acid dehydrogenase</fullName>
        <ecNumber evidence="3">1.4.99.-</ecNumber>
    </submittedName>
</protein>